<evidence type="ECO:0008006" key="3">
    <source>
        <dbReference type="Google" id="ProtNLM"/>
    </source>
</evidence>
<dbReference type="RefSeq" id="WP_275108290.1">
    <property type="nucleotide sequence ID" value="NZ_JAKJSC010000001.1"/>
</dbReference>
<proteinExistence type="predicted"/>
<dbReference type="PROSITE" id="PS51257">
    <property type="entry name" value="PROKAR_LIPOPROTEIN"/>
    <property type="match status" value="1"/>
</dbReference>
<comment type="caution">
    <text evidence="1">The sequence shown here is derived from an EMBL/GenBank/DDBJ whole genome shotgun (WGS) entry which is preliminary data.</text>
</comment>
<protein>
    <recommendedName>
        <fullName evidence="3">DUF885 domain-containing protein</fullName>
    </recommendedName>
</protein>
<reference evidence="1 2" key="1">
    <citation type="submission" date="2022-01" db="EMBL/GenBank/DDBJ databases">
        <title>Labilibaculum sp. nov, a marine bacterium isolated from Antarctica.</title>
        <authorList>
            <person name="Dai W."/>
        </authorList>
    </citation>
    <scope>NUCLEOTIDE SEQUENCE [LARGE SCALE GENOMIC DNA]</scope>
    <source>
        <strain evidence="1 2">DW002</strain>
    </source>
</reference>
<dbReference type="EMBL" id="JAKJSC010000001">
    <property type="protein sequence ID" value="MDE5416952.1"/>
    <property type="molecule type" value="Genomic_DNA"/>
</dbReference>
<evidence type="ECO:0000313" key="1">
    <source>
        <dbReference type="EMBL" id="MDE5416952.1"/>
    </source>
</evidence>
<evidence type="ECO:0000313" key="2">
    <source>
        <dbReference type="Proteomes" id="UP001528920"/>
    </source>
</evidence>
<keyword evidence="2" id="KW-1185">Reference proteome</keyword>
<name>A0ABT5VQ98_9BACT</name>
<dbReference type="Proteomes" id="UP001528920">
    <property type="component" value="Unassembled WGS sequence"/>
</dbReference>
<organism evidence="1 2">
    <name type="scientific">Paralabilibaculum antarcticum</name>
    <dbReference type="NCBI Taxonomy" id="2912572"/>
    <lineage>
        <taxon>Bacteria</taxon>
        <taxon>Pseudomonadati</taxon>
        <taxon>Bacteroidota</taxon>
        <taxon>Bacteroidia</taxon>
        <taxon>Marinilabiliales</taxon>
        <taxon>Marinifilaceae</taxon>
        <taxon>Paralabilibaculum</taxon>
    </lineage>
</organism>
<gene>
    <name evidence="1" type="ORF">L3049_02950</name>
</gene>
<sequence>MKNTLLLLLLSSLFLGCTKKQDANVLMNSLAEKYVKTILEIGLYDPMYVDAYYGPDEWKKEVEALKEDEIPVKKLLSKLEQFETTLAKISVDPKEKMLSLRKQYLEKQLIAVKARVEMLGGKSFTFDEESNRLYDAVVPNFEDEHFAAVIAKLDKILSGEGDLIDRVAAFNKAFIIPKDKVDAVFRAAIEESRRRTKMHIDLPENENFELEYVTDKAWAGYNWYKGNNFSLIQVNIDFPILIDRAIDLASHEGYPGHHVYNSLLETNLVKKREWVEFSVYPLFSPQSLIAEGTANYGINVVFPKEDRMKFEKEVLFPLAGLDASKVDLYYQIQALTHELTYARTVAMRNYLDGKWSKEETGVWMEKYALRRASESTFRFPETYRSYIINYNWGQDLVKEYIESRGGTKENSAKRWELFTELISKPQVPENLR</sequence>
<accession>A0ABT5VQ98</accession>